<reference evidence="2 3" key="1">
    <citation type="submission" date="2024-01" db="EMBL/GenBank/DDBJ databases">
        <title>The genomes of 5 underutilized Papilionoideae crops provide insights into root nodulation and disease resistanc.</title>
        <authorList>
            <person name="Jiang F."/>
        </authorList>
    </citation>
    <scope>NUCLEOTIDE SEQUENCE [LARGE SCALE GENOMIC DNA]</scope>
    <source>
        <strain evidence="2">DUOXIRENSHENG_FW03</strain>
        <tissue evidence="2">Leaves</tissue>
    </source>
</reference>
<protein>
    <submittedName>
        <fullName evidence="2">Uncharacterized protein</fullName>
    </submittedName>
</protein>
<dbReference type="Proteomes" id="UP001386955">
    <property type="component" value="Unassembled WGS sequence"/>
</dbReference>
<keyword evidence="3" id="KW-1185">Reference proteome</keyword>
<feature type="signal peptide" evidence="1">
    <location>
        <begin position="1"/>
        <end position="22"/>
    </location>
</feature>
<name>A0AAN9S9H7_PSOTE</name>
<evidence type="ECO:0000313" key="2">
    <source>
        <dbReference type="EMBL" id="KAK7392173.1"/>
    </source>
</evidence>
<dbReference type="EMBL" id="JAYMYS010000005">
    <property type="protein sequence ID" value="KAK7392173.1"/>
    <property type="molecule type" value="Genomic_DNA"/>
</dbReference>
<evidence type="ECO:0000256" key="1">
    <source>
        <dbReference type="SAM" id="SignalP"/>
    </source>
</evidence>
<proteinExistence type="predicted"/>
<evidence type="ECO:0000313" key="3">
    <source>
        <dbReference type="Proteomes" id="UP001386955"/>
    </source>
</evidence>
<comment type="caution">
    <text evidence="2">The sequence shown here is derived from an EMBL/GenBank/DDBJ whole genome shotgun (WGS) entry which is preliminary data.</text>
</comment>
<sequence length="163" mass="18840">MLFHYLLHTYLGGLVSLTLRLADPFFPFNIGGLADKLGSILNKVERFRRTWTISSTLSITNLFDEGRKLIIWTMMTEKASNAKQDDRRMGRTKKLGDLVFTWQDTSAMVVGYHDDILGLPIAWKEEKGERWPMEGGAAAEKVFFIPLLMFSLYLRPLMWRLHV</sequence>
<feature type="chain" id="PRO_5042890147" evidence="1">
    <location>
        <begin position="23"/>
        <end position="163"/>
    </location>
</feature>
<organism evidence="2 3">
    <name type="scientific">Psophocarpus tetragonolobus</name>
    <name type="common">Winged bean</name>
    <name type="synonym">Dolichos tetragonolobus</name>
    <dbReference type="NCBI Taxonomy" id="3891"/>
    <lineage>
        <taxon>Eukaryota</taxon>
        <taxon>Viridiplantae</taxon>
        <taxon>Streptophyta</taxon>
        <taxon>Embryophyta</taxon>
        <taxon>Tracheophyta</taxon>
        <taxon>Spermatophyta</taxon>
        <taxon>Magnoliopsida</taxon>
        <taxon>eudicotyledons</taxon>
        <taxon>Gunneridae</taxon>
        <taxon>Pentapetalae</taxon>
        <taxon>rosids</taxon>
        <taxon>fabids</taxon>
        <taxon>Fabales</taxon>
        <taxon>Fabaceae</taxon>
        <taxon>Papilionoideae</taxon>
        <taxon>50 kb inversion clade</taxon>
        <taxon>NPAAA clade</taxon>
        <taxon>indigoferoid/millettioid clade</taxon>
        <taxon>Phaseoleae</taxon>
        <taxon>Psophocarpus</taxon>
    </lineage>
</organism>
<gene>
    <name evidence="2" type="ORF">VNO78_20603</name>
</gene>
<keyword evidence="1" id="KW-0732">Signal</keyword>
<dbReference type="AlphaFoldDB" id="A0AAN9S9H7"/>
<accession>A0AAN9S9H7</accession>